<sequence>MAAVEGLLPLLKIKGDQPYLSSMEDQSSVNLNPSIGSREAGIVGLSITGLIWIITSWRLVYHYSGWWSKCCHRPREEGEISRLRTDGLTTKRMVHVLLWTATVVEGVAYGDMLASSLSDKLNYTLLDIVGRGILEFSTFVIVTIYWFNLTSKARAGASEKRFAFTLFPLILGTAAVAVTVTSTFEAVVLLHGDYPTVHDFRSTSKIHKISLIVESVAWGIHAIIVSICGGMVYTRISSLPTFAQVRSRAKRNIITKMIIPIIFCALSYAIRSGWYAADFVSRLTAPGNTFETGVGWYVGNVWIPTLVPSMCLLYSIRKRDRDPGSIDGVSDVLLQPRTAEDVDDPFQSFNRTFRDLDDDSKDESASLFMDK</sequence>
<keyword evidence="3" id="KW-1185">Reference proteome</keyword>
<reference evidence="2 3" key="2">
    <citation type="journal article" date="2008" name="Nature">
        <title>The Phaeodactylum genome reveals the evolutionary history of diatom genomes.</title>
        <authorList>
            <person name="Bowler C."/>
            <person name="Allen A.E."/>
            <person name="Badger J.H."/>
            <person name="Grimwood J."/>
            <person name="Jabbari K."/>
            <person name="Kuo A."/>
            <person name="Maheswari U."/>
            <person name="Martens C."/>
            <person name="Maumus F."/>
            <person name="Otillar R.P."/>
            <person name="Rayko E."/>
            <person name="Salamov A."/>
            <person name="Vandepoele K."/>
            <person name="Beszteri B."/>
            <person name="Gruber A."/>
            <person name="Heijde M."/>
            <person name="Katinka M."/>
            <person name="Mock T."/>
            <person name="Valentin K."/>
            <person name="Verret F."/>
            <person name="Berges J.A."/>
            <person name="Brownlee C."/>
            <person name="Cadoret J.P."/>
            <person name="Chiovitti A."/>
            <person name="Choi C.J."/>
            <person name="Coesel S."/>
            <person name="De Martino A."/>
            <person name="Detter J.C."/>
            <person name="Durkin C."/>
            <person name="Falciatore A."/>
            <person name="Fournet J."/>
            <person name="Haruta M."/>
            <person name="Huysman M.J."/>
            <person name="Jenkins B.D."/>
            <person name="Jiroutova K."/>
            <person name="Jorgensen R.E."/>
            <person name="Joubert Y."/>
            <person name="Kaplan A."/>
            <person name="Kroger N."/>
            <person name="Kroth P.G."/>
            <person name="La Roche J."/>
            <person name="Lindquist E."/>
            <person name="Lommer M."/>
            <person name="Martin-Jezequel V."/>
            <person name="Lopez P.J."/>
            <person name="Lucas S."/>
            <person name="Mangogna M."/>
            <person name="McGinnis K."/>
            <person name="Medlin L.K."/>
            <person name="Montsant A."/>
            <person name="Oudot-Le Secq M.P."/>
            <person name="Napoli C."/>
            <person name="Obornik M."/>
            <person name="Parker M.S."/>
            <person name="Petit J.L."/>
            <person name="Porcel B.M."/>
            <person name="Poulsen N."/>
            <person name="Robison M."/>
            <person name="Rychlewski L."/>
            <person name="Rynearson T.A."/>
            <person name="Schmutz J."/>
            <person name="Shapiro H."/>
            <person name="Siaut M."/>
            <person name="Stanley M."/>
            <person name="Sussman M.R."/>
            <person name="Taylor A.R."/>
            <person name="Vardi A."/>
            <person name="von Dassow P."/>
            <person name="Vyverman W."/>
            <person name="Willis A."/>
            <person name="Wyrwicz L.S."/>
            <person name="Rokhsar D.S."/>
            <person name="Weissenbach J."/>
            <person name="Armbrust E.V."/>
            <person name="Green B.R."/>
            <person name="Van de Peer Y."/>
            <person name="Grigoriev I.V."/>
        </authorList>
    </citation>
    <scope>NUCLEOTIDE SEQUENCE [LARGE SCALE GENOMIC DNA]</scope>
    <source>
        <strain evidence="2 3">CCMP1335</strain>
    </source>
</reference>
<gene>
    <name evidence="2" type="ORF">THAPS_6963</name>
</gene>
<dbReference type="AlphaFoldDB" id="B5YMZ3"/>
<keyword evidence="1" id="KW-0812">Transmembrane</keyword>
<dbReference type="GeneID" id="7449244"/>
<feature type="transmembrane region" description="Helical" evidence="1">
    <location>
        <begin position="40"/>
        <end position="60"/>
    </location>
</feature>
<dbReference type="HOGENOM" id="CLU_747018_0_0_1"/>
<organism evidence="2 3">
    <name type="scientific">Thalassiosira pseudonana</name>
    <name type="common">Marine diatom</name>
    <name type="synonym">Cyclotella nana</name>
    <dbReference type="NCBI Taxonomy" id="35128"/>
    <lineage>
        <taxon>Eukaryota</taxon>
        <taxon>Sar</taxon>
        <taxon>Stramenopiles</taxon>
        <taxon>Ochrophyta</taxon>
        <taxon>Bacillariophyta</taxon>
        <taxon>Coscinodiscophyceae</taxon>
        <taxon>Thalassiosirophycidae</taxon>
        <taxon>Thalassiosirales</taxon>
        <taxon>Thalassiosiraceae</taxon>
        <taxon>Thalassiosira</taxon>
    </lineage>
</organism>
<feature type="transmembrane region" description="Helical" evidence="1">
    <location>
        <begin position="129"/>
        <end position="150"/>
    </location>
</feature>
<feature type="transmembrane region" description="Helical" evidence="1">
    <location>
        <begin position="209"/>
        <end position="233"/>
    </location>
</feature>
<feature type="transmembrane region" description="Helical" evidence="1">
    <location>
        <begin position="253"/>
        <end position="274"/>
    </location>
</feature>
<proteinExistence type="predicted"/>
<feature type="transmembrane region" description="Helical" evidence="1">
    <location>
        <begin position="162"/>
        <end position="189"/>
    </location>
</feature>
<keyword evidence="1" id="KW-0472">Membrane</keyword>
<evidence type="ECO:0008006" key="4">
    <source>
        <dbReference type="Google" id="ProtNLM"/>
    </source>
</evidence>
<dbReference type="RefSeq" id="XP_002295826.1">
    <property type="nucleotide sequence ID" value="XM_002295790.1"/>
</dbReference>
<evidence type="ECO:0000313" key="2">
    <source>
        <dbReference type="EMBL" id="ACI64543.1"/>
    </source>
</evidence>
<keyword evidence="1" id="KW-1133">Transmembrane helix</keyword>
<accession>B5YMZ3</accession>
<evidence type="ECO:0000256" key="1">
    <source>
        <dbReference type="SAM" id="Phobius"/>
    </source>
</evidence>
<feature type="transmembrane region" description="Helical" evidence="1">
    <location>
        <begin position="294"/>
        <end position="316"/>
    </location>
</feature>
<dbReference type="EMBL" id="CP001160">
    <property type="protein sequence ID" value="ACI64543.1"/>
    <property type="molecule type" value="Genomic_DNA"/>
</dbReference>
<evidence type="ECO:0000313" key="3">
    <source>
        <dbReference type="Proteomes" id="UP000001449"/>
    </source>
</evidence>
<name>B5YMZ3_THAPS</name>
<feature type="transmembrane region" description="Helical" evidence="1">
    <location>
        <begin position="92"/>
        <end position="109"/>
    </location>
</feature>
<dbReference type="eggNOG" id="ENOG502TAXD">
    <property type="taxonomic scope" value="Eukaryota"/>
</dbReference>
<protein>
    <recommendedName>
        <fullName evidence="4">THH1/TOM1/TOM3 domain-containing protein</fullName>
    </recommendedName>
</protein>
<dbReference type="InParanoid" id="B5YMZ3"/>
<reference evidence="2 3" key="1">
    <citation type="journal article" date="2004" name="Science">
        <title>The genome of the diatom Thalassiosira pseudonana: ecology, evolution, and metabolism.</title>
        <authorList>
            <person name="Armbrust E.V."/>
            <person name="Berges J.A."/>
            <person name="Bowler C."/>
            <person name="Green B.R."/>
            <person name="Martinez D."/>
            <person name="Putnam N.H."/>
            <person name="Zhou S."/>
            <person name="Allen A.E."/>
            <person name="Apt K.E."/>
            <person name="Bechner M."/>
            <person name="Brzezinski M.A."/>
            <person name="Chaal B.K."/>
            <person name="Chiovitti A."/>
            <person name="Davis A.K."/>
            <person name="Demarest M.S."/>
            <person name="Detter J.C."/>
            <person name="Glavina T."/>
            <person name="Goodstein D."/>
            <person name="Hadi M.Z."/>
            <person name="Hellsten U."/>
            <person name="Hildebrand M."/>
            <person name="Jenkins B.D."/>
            <person name="Jurka J."/>
            <person name="Kapitonov V.V."/>
            <person name="Kroger N."/>
            <person name="Lau W.W."/>
            <person name="Lane T.W."/>
            <person name="Larimer F.W."/>
            <person name="Lippmeier J.C."/>
            <person name="Lucas S."/>
            <person name="Medina M."/>
            <person name="Montsant A."/>
            <person name="Obornik M."/>
            <person name="Parker M.S."/>
            <person name="Palenik B."/>
            <person name="Pazour G.J."/>
            <person name="Richardson P.M."/>
            <person name="Rynearson T.A."/>
            <person name="Saito M.A."/>
            <person name="Schwartz D.C."/>
            <person name="Thamatrakoln K."/>
            <person name="Valentin K."/>
            <person name="Vardi A."/>
            <person name="Wilkerson F.P."/>
            <person name="Rokhsar D.S."/>
        </authorList>
    </citation>
    <scope>NUCLEOTIDE SEQUENCE [LARGE SCALE GENOMIC DNA]</scope>
    <source>
        <strain evidence="2 3">CCMP1335</strain>
    </source>
</reference>
<dbReference type="Proteomes" id="UP000001449">
    <property type="component" value="Chromosome 7"/>
</dbReference>
<dbReference type="OMA" id="CHRPREE"/>
<dbReference type="PaxDb" id="35128-Thaps6963"/>
<dbReference type="KEGG" id="tps:THAPS_6963"/>